<proteinExistence type="predicted"/>
<dbReference type="STRING" id="56780.SYN_02734"/>
<dbReference type="InParanoid" id="Q2LRU2"/>
<sequence>MKFIELLSEYRDNIVLIGGWVPELLIPYEPGSHVGSMDINLALNHEKIQKERYKLIMELLAFGAALTIEEYLKHPLLASHGRYAFQELS</sequence>
<dbReference type="OrthoDB" id="6932697at2"/>
<dbReference type="HOGENOM" id="CLU_2453524_0_0_7"/>
<dbReference type="EMBL" id="CP000252">
    <property type="protein sequence ID" value="ABC76801.1"/>
    <property type="molecule type" value="Genomic_DNA"/>
</dbReference>
<name>Q2LRU2_SYNAS</name>
<gene>
    <name evidence="1" type="ORF">SYN_02734</name>
</gene>
<dbReference type="RefSeq" id="WP_011416834.1">
    <property type="nucleotide sequence ID" value="NC_007759.1"/>
</dbReference>
<organism evidence="1 2">
    <name type="scientific">Syntrophus aciditrophicus (strain SB)</name>
    <dbReference type="NCBI Taxonomy" id="56780"/>
    <lineage>
        <taxon>Bacteria</taxon>
        <taxon>Pseudomonadati</taxon>
        <taxon>Thermodesulfobacteriota</taxon>
        <taxon>Syntrophia</taxon>
        <taxon>Syntrophales</taxon>
        <taxon>Syntrophaceae</taxon>
        <taxon>Syntrophus</taxon>
    </lineage>
</organism>
<dbReference type="AlphaFoldDB" id="Q2LRU2"/>
<keyword evidence="2" id="KW-1185">Reference proteome</keyword>
<reference evidence="1 2" key="1">
    <citation type="journal article" date="2007" name="Proc. Natl. Acad. Sci. U.S.A.">
        <title>The genome of Syntrophus aciditrophicus: life at the thermodynamic limit of microbial growth.</title>
        <authorList>
            <person name="McInerney M.J."/>
            <person name="Rohlin L."/>
            <person name="Mouttaki H."/>
            <person name="Kim U."/>
            <person name="Krupp R.S."/>
            <person name="Rios-Hernandez L."/>
            <person name="Sieber J."/>
            <person name="Struchtemeyer C.G."/>
            <person name="Bhattacharyya A."/>
            <person name="Campbell J.W."/>
            <person name="Gunsalus R.P."/>
        </authorList>
    </citation>
    <scope>NUCLEOTIDE SEQUENCE [LARGE SCALE GENOMIC DNA]</scope>
    <source>
        <strain evidence="1 2">SB</strain>
    </source>
</reference>
<evidence type="ECO:0000313" key="2">
    <source>
        <dbReference type="Proteomes" id="UP000001933"/>
    </source>
</evidence>
<evidence type="ECO:0000313" key="1">
    <source>
        <dbReference type="EMBL" id="ABC76801.1"/>
    </source>
</evidence>
<dbReference type="KEGG" id="sat:SYN_02734"/>
<dbReference type="Proteomes" id="UP000001933">
    <property type="component" value="Chromosome"/>
</dbReference>
<protein>
    <submittedName>
        <fullName evidence="1">Hypothetical cytosolic protein</fullName>
    </submittedName>
</protein>
<dbReference type="eggNOG" id="ENOG5030YR0">
    <property type="taxonomic scope" value="Bacteria"/>
</dbReference>
<accession>Q2LRU2</accession>